<comment type="subunit">
    <text evidence="3 4">Part of the 30S ribosomal subunit. Forms a bridge to the 50S subunit in the 70S ribosome, contacting the 23S rRNA.</text>
</comment>
<sequence length="84" mass="9829">MPKVDLIKKYQTHKNDTGSTEVQVALLTEKILDLAKHLKKHAKDSDSRRGLLMMVGKRRRLLNYLKKDEPKKYEKLIKDLGLKK</sequence>
<comment type="function">
    <text evidence="4">Forms an intersubunit bridge (bridge B4) with the 23S rRNA of the 50S subunit in the ribosome.</text>
</comment>
<evidence type="ECO:0000256" key="6">
    <source>
        <dbReference type="RuleBase" id="RU004524"/>
    </source>
</evidence>
<comment type="function">
    <text evidence="4 6">One of the primary rRNA binding proteins, it binds directly to 16S rRNA where it helps nucleate assembly of the platform of the 30S subunit by binding and bridging several RNA helices of the 16S rRNA.</text>
</comment>
<evidence type="ECO:0000256" key="3">
    <source>
        <dbReference type="ARBA" id="ARBA00064542"/>
    </source>
</evidence>
<dbReference type="PROSITE" id="PS00362">
    <property type="entry name" value="RIBOSOMAL_S15"/>
    <property type="match status" value="1"/>
</dbReference>
<dbReference type="PANTHER" id="PTHR23321:SF26">
    <property type="entry name" value="SMALL RIBOSOMAL SUBUNIT PROTEIN US15M"/>
    <property type="match status" value="1"/>
</dbReference>
<dbReference type="PATRIC" id="fig|1618336.3.peg.333"/>
<dbReference type="InterPro" id="IPR005290">
    <property type="entry name" value="Ribosomal_uS15_bac-type"/>
</dbReference>
<dbReference type="GO" id="GO:0005737">
    <property type="term" value="C:cytoplasm"/>
    <property type="evidence" value="ECO:0007669"/>
    <property type="project" value="UniProtKB-ARBA"/>
</dbReference>
<keyword evidence="2 4" id="KW-0687">Ribonucleoprotein</keyword>
<name>A0A0G0K2M3_9BACT</name>
<comment type="caution">
    <text evidence="7">The sequence shown here is derived from an EMBL/GenBank/DDBJ whole genome shotgun (WGS) entry which is preliminary data.</text>
</comment>
<evidence type="ECO:0000313" key="8">
    <source>
        <dbReference type="Proteomes" id="UP000034498"/>
    </source>
</evidence>
<keyword evidence="4 6" id="KW-0694">RNA-binding</keyword>
<proteinExistence type="inferred from homology"/>
<evidence type="ECO:0000256" key="4">
    <source>
        <dbReference type="HAMAP-Rule" id="MF_01343"/>
    </source>
</evidence>
<evidence type="ECO:0000313" key="7">
    <source>
        <dbReference type="EMBL" id="KKQ73968.1"/>
    </source>
</evidence>
<dbReference type="CDD" id="cd00353">
    <property type="entry name" value="Ribosomal_S15p_S13e"/>
    <property type="match status" value="1"/>
</dbReference>
<dbReference type="GO" id="GO:0019843">
    <property type="term" value="F:rRNA binding"/>
    <property type="evidence" value="ECO:0007669"/>
    <property type="project" value="UniProtKB-UniRule"/>
</dbReference>
<evidence type="ECO:0000256" key="5">
    <source>
        <dbReference type="RuleBase" id="RU003919"/>
    </source>
</evidence>
<dbReference type="EMBL" id="LBUX01000018">
    <property type="protein sequence ID" value="KKQ73968.1"/>
    <property type="molecule type" value="Genomic_DNA"/>
</dbReference>
<keyword evidence="4 6" id="KW-0699">rRNA-binding</keyword>
<dbReference type="Proteomes" id="UP000034498">
    <property type="component" value="Unassembled WGS sequence"/>
</dbReference>
<dbReference type="Pfam" id="PF00312">
    <property type="entry name" value="Ribosomal_S15"/>
    <property type="match status" value="1"/>
</dbReference>
<evidence type="ECO:0000256" key="2">
    <source>
        <dbReference type="ARBA" id="ARBA00023274"/>
    </source>
</evidence>
<protein>
    <recommendedName>
        <fullName evidence="4">Small ribosomal subunit protein uS15</fullName>
    </recommendedName>
</protein>
<keyword evidence="1 4" id="KW-0689">Ribosomal protein</keyword>
<dbReference type="InterPro" id="IPR009068">
    <property type="entry name" value="uS15_NS1_RNA-bd_sf"/>
</dbReference>
<dbReference type="InterPro" id="IPR000589">
    <property type="entry name" value="Ribosomal_uS15"/>
</dbReference>
<organism evidence="7 8">
    <name type="scientific">Berkelbacteria bacterium GW2011_GWB1_38_5</name>
    <dbReference type="NCBI Taxonomy" id="1618336"/>
    <lineage>
        <taxon>Bacteria</taxon>
        <taxon>Candidatus Berkelbacteria</taxon>
    </lineage>
</organism>
<dbReference type="FunFam" id="1.10.287.10:FF:000002">
    <property type="entry name" value="30S ribosomal protein S15"/>
    <property type="match status" value="1"/>
</dbReference>
<accession>A0A0G0K2M3</accession>
<dbReference type="GO" id="GO:0005840">
    <property type="term" value="C:ribosome"/>
    <property type="evidence" value="ECO:0007669"/>
    <property type="project" value="UniProtKB-KW"/>
</dbReference>
<gene>
    <name evidence="4" type="primary">rpsO</name>
    <name evidence="7" type="ORF">US94_C0018G0006</name>
</gene>
<dbReference type="AlphaFoldDB" id="A0A0G0K2M3"/>
<dbReference type="HAMAP" id="MF_01343_B">
    <property type="entry name" value="Ribosomal_uS15_B"/>
    <property type="match status" value="1"/>
</dbReference>
<dbReference type="NCBIfam" id="TIGR00952">
    <property type="entry name" value="S15_bact"/>
    <property type="match status" value="1"/>
</dbReference>
<dbReference type="GO" id="GO:1990904">
    <property type="term" value="C:ribonucleoprotein complex"/>
    <property type="evidence" value="ECO:0007669"/>
    <property type="project" value="UniProtKB-KW"/>
</dbReference>
<comment type="similarity">
    <text evidence="4 5">Belongs to the universal ribosomal protein uS15 family.</text>
</comment>
<dbReference type="SUPFAM" id="SSF47060">
    <property type="entry name" value="S15/NS1 RNA-binding domain"/>
    <property type="match status" value="1"/>
</dbReference>
<dbReference type="PANTHER" id="PTHR23321">
    <property type="entry name" value="RIBOSOMAL PROTEIN S15, BACTERIAL AND ORGANELLAR"/>
    <property type="match status" value="1"/>
</dbReference>
<dbReference type="Gene3D" id="6.10.250.3130">
    <property type="match status" value="1"/>
</dbReference>
<dbReference type="Gene3D" id="1.10.287.10">
    <property type="entry name" value="S15/NS1, RNA-binding"/>
    <property type="match status" value="1"/>
</dbReference>
<dbReference type="GO" id="GO:0003735">
    <property type="term" value="F:structural constituent of ribosome"/>
    <property type="evidence" value="ECO:0007669"/>
    <property type="project" value="InterPro"/>
</dbReference>
<reference evidence="7 8" key="1">
    <citation type="journal article" date="2015" name="Nature">
        <title>rRNA introns, odd ribosomes, and small enigmatic genomes across a large radiation of phyla.</title>
        <authorList>
            <person name="Brown C.T."/>
            <person name="Hug L.A."/>
            <person name="Thomas B.C."/>
            <person name="Sharon I."/>
            <person name="Castelle C.J."/>
            <person name="Singh A."/>
            <person name="Wilkins M.J."/>
            <person name="Williams K.H."/>
            <person name="Banfield J.F."/>
        </authorList>
    </citation>
    <scope>NUCLEOTIDE SEQUENCE [LARGE SCALE GENOMIC DNA]</scope>
</reference>
<evidence type="ECO:0000256" key="1">
    <source>
        <dbReference type="ARBA" id="ARBA00022980"/>
    </source>
</evidence>
<dbReference type="STRING" id="1618336.US94_C0018G0006"/>
<dbReference type="GO" id="GO:0006412">
    <property type="term" value="P:translation"/>
    <property type="evidence" value="ECO:0007669"/>
    <property type="project" value="UniProtKB-UniRule"/>
</dbReference>
<dbReference type="SMART" id="SM01387">
    <property type="entry name" value="Ribosomal_S15"/>
    <property type="match status" value="1"/>
</dbReference>